<name>A0A4E0QQ40_9EURY</name>
<accession>A0A4E0QQ40</accession>
<evidence type="ECO:0000313" key="2">
    <source>
        <dbReference type="Proteomes" id="UP000297295"/>
    </source>
</evidence>
<gene>
    <name evidence="1" type="ORF">CUN85_12240</name>
</gene>
<comment type="caution">
    <text evidence="1">The sequence shown here is derived from an EMBL/GenBank/DDBJ whole genome shotgun (WGS) entry which is preliminary data.</text>
</comment>
<proteinExistence type="predicted"/>
<evidence type="ECO:0000313" key="1">
    <source>
        <dbReference type="EMBL" id="TGC06973.1"/>
    </source>
</evidence>
<sequence length="66" mass="7710">MFHYTTLVFIVLKSLKDIQASKSLGQNLETILLKRKGSYILKDIEWIISNYEIVEVEIKRRLVGLT</sequence>
<dbReference type="Proteomes" id="UP000297295">
    <property type="component" value="Unassembled WGS sequence"/>
</dbReference>
<organism evidence="1 2">
    <name type="scientific">Methanolobus halotolerans</name>
    <dbReference type="NCBI Taxonomy" id="2052935"/>
    <lineage>
        <taxon>Archaea</taxon>
        <taxon>Methanobacteriati</taxon>
        <taxon>Methanobacteriota</taxon>
        <taxon>Stenosarchaea group</taxon>
        <taxon>Methanomicrobia</taxon>
        <taxon>Methanosarcinales</taxon>
        <taxon>Methanosarcinaceae</taxon>
        <taxon>Methanolobus</taxon>
    </lineage>
</organism>
<keyword evidence="2" id="KW-1185">Reference proteome</keyword>
<protein>
    <submittedName>
        <fullName evidence="1">Uncharacterized protein</fullName>
    </submittedName>
</protein>
<dbReference type="AlphaFoldDB" id="A0A4E0QQ40"/>
<dbReference type="EMBL" id="PGGK01000020">
    <property type="protein sequence ID" value="TGC06973.1"/>
    <property type="molecule type" value="Genomic_DNA"/>
</dbReference>
<reference evidence="1 2" key="1">
    <citation type="submission" date="2017-11" db="EMBL/GenBank/DDBJ databases">
        <title>Isolation and Characterization of Methanogenic Archaea from Saline Meromictic Lake at Siberia.</title>
        <authorList>
            <person name="Shen Y."/>
            <person name="Huang H.-H."/>
            <person name="Lai M.-C."/>
            <person name="Chen S.-C."/>
        </authorList>
    </citation>
    <scope>NUCLEOTIDE SEQUENCE [LARGE SCALE GENOMIC DNA]</scope>
    <source>
        <strain evidence="1 2">SY-01</strain>
    </source>
</reference>